<keyword evidence="1" id="KW-0472">Membrane</keyword>
<sequence>MHNASLSDLYSTFPHLLQILPFDHLLAFIIISRHLKQRIAMGSSCLLIGPPASLTRSVHGFICRCLLLDHEVAKMCWLSFRNFIWETSNMVGQAEVYLELFIEHGREFEIGTSHLLICRRSSLMVI</sequence>
<dbReference type="Proteomes" id="UP000053477">
    <property type="component" value="Unassembled WGS sequence"/>
</dbReference>
<accession>A0A0H2QZI2</accession>
<evidence type="ECO:0000313" key="3">
    <source>
        <dbReference type="Proteomes" id="UP000053477"/>
    </source>
</evidence>
<evidence type="ECO:0000256" key="1">
    <source>
        <dbReference type="SAM" id="Phobius"/>
    </source>
</evidence>
<reference evidence="2 3" key="1">
    <citation type="submission" date="2015-04" db="EMBL/GenBank/DDBJ databases">
        <title>Complete genome sequence of Schizopora paradoxa KUC8140, a cosmopolitan wood degrader in East Asia.</title>
        <authorList>
            <consortium name="DOE Joint Genome Institute"/>
            <person name="Min B."/>
            <person name="Park H."/>
            <person name="Jang Y."/>
            <person name="Kim J.-J."/>
            <person name="Kim K.H."/>
            <person name="Pangilinan J."/>
            <person name="Lipzen A."/>
            <person name="Riley R."/>
            <person name="Grigoriev I.V."/>
            <person name="Spatafora J.W."/>
            <person name="Choi I.-G."/>
        </authorList>
    </citation>
    <scope>NUCLEOTIDE SEQUENCE [LARGE SCALE GENOMIC DNA]</scope>
    <source>
        <strain evidence="2 3">KUC8140</strain>
    </source>
</reference>
<dbReference type="InParanoid" id="A0A0H2QZI2"/>
<dbReference type="AlphaFoldDB" id="A0A0H2QZI2"/>
<gene>
    <name evidence="2" type="ORF">SCHPADRAFT_840184</name>
</gene>
<protein>
    <submittedName>
        <fullName evidence="2">Uncharacterized protein</fullName>
    </submittedName>
</protein>
<dbReference type="OrthoDB" id="2501483at2759"/>
<proteinExistence type="predicted"/>
<name>A0A0H2QZI2_9AGAM</name>
<keyword evidence="1" id="KW-1133">Transmembrane helix</keyword>
<organism evidence="2 3">
    <name type="scientific">Schizopora paradoxa</name>
    <dbReference type="NCBI Taxonomy" id="27342"/>
    <lineage>
        <taxon>Eukaryota</taxon>
        <taxon>Fungi</taxon>
        <taxon>Dikarya</taxon>
        <taxon>Basidiomycota</taxon>
        <taxon>Agaricomycotina</taxon>
        <taxon>Agaricomycetes</taxon>
        <taxon>Hymenochaetales</taxon>
        <taxon>Schizoporaceae</taxon>
        <taxon>Schizopora</taxon>
    </lineage>
</organism>
<keyword evidence="1" id="KW-0812">Transmembrane</keyword>
<feature type="transmembrane region" description="Helical" evidence="1">
    <location>
        <begin position="12"/>
        <end position="31"/>
    </location>
</feature>
<keyword evidence="3" id="KW-1185">Reference proteome</keyword>
<dbReference type="EMBL" id="KQ086425">
    <property type="protein sequence ID" value="KLO04814.1"/>
    <property type="molecule type" value="Genomic_DNA"/>
</dbReference>
<evidence type="ECO:0000313" key="2">
    <source>
        <dbReference type="EMBL" id="KLO04814.1"/>
    </source>
</evidence>